<dbReference type="RefSeq" id="WP_382228274.1">
    <property type="nucleotide sequence ID" value="NZ_JBHTCA010000038.1"/>
</dbReference>
<name>A0ABW2QSR8_9BURK</name>
<comment type="caution">
    <text evidence="1">The sequence shown here is derived from an EMBL/GenBank/DDBJ whole genome shotgun (WGS) entry which is preliminary data.</text>
</comment>
<dbReference type="EMBL" id="JBHTCA010000038">
    <property type="protein sequence ID" value="MFC7411613.1"/>
    <property type="molecule type" value="Genomic_DNA"/>
</dbReference>
<dbReference type="InterPro" id="IPR019587">
    <property type="entry name" value="Polyketide_cyclase/dehydratase"/>
</dbReference>
<gene>
    <name evidence="1" type="ORF">ACFQPB_22390</name>
</gene>
<reference evidence="2" key="1">
    <citation type="journal article" date="2019" name="Int. J. Syst. Evol. Microbiol.">
        <title>The Global Catalogue of Microorganisms (GCM) 10K type strain sequencing project: providing services to taxonomists for standard genome sequencing and annotation.</title>
        <authorList>
            <consortium name="The Broad Institute Genomics Platform"/>
            <consortium name="The Broad Institute Genome Sequencing Center for Infectious Disease"/>
            <person name="Wu L."/>
            <person name="Ma J."/>
        </authorList>
    </citation>
    <scope>NUCLEOTIDE SEQUENCE [LARGE SCALE GENOMIC DNA]</scope>
    <source>
        <strain evidence="2">CGMCC 1.12371</strain>
    </source>
</reference>
<protein>
    <submittedName>
        <fullName evidence="1">SRPBCC family protein</fullName>
    </submittedName>
</protein>
<proteinExistence type="predicted"/>
<sequence length="176" mass="19100">MIKTVAVLLLVAVAALLVYASTRPDVFRVERATTIHASAECLFPLINDLHRFNTWNPYNQKDPAMKGQYSGPGAGLGAGYDFQGNKDVGKGRIGITASQAPTAVTMQLDMWEPFEGHNVVEFTLAPDGAGTRVTWAMHGPSSFLPKLIGIFINMDHMVGRDFEQGLANLKALAEKP</sequence>
<evidence type="ECO:0000313" key="2">
    <source>
        <dbReference type="Proteomes" id="UP001596501"/>
    </source>
</evidence>
<evidence type="ECO:0000313" key="1">
    <source>
        <dbReference type="EMBL" id="MFC7411613.1"/>
    </source>
</evidence>
<dbReference type="Gene3D" id="3.30.530.20">
    <property type="match status" value="1"/>
</dbReference>
<dbReference type="CDD" id="cd07818">
    <property type="entry name" value="SRPBCC_1"/>
    <property type="match status" value="1"/>
</dbReference>
<dbReference type="Proteomes" id="UP001596501">
    <property type="component" value="Unassembled WGS sequence"/>
</dbReference>
<dbReference type="Pfam" id="PF10604">
    <property type="entry name" value="Polyketide_cyc2"/>
    <property type="match status" value="1"/>
</dbReference>
<dbReference type="SUPFAM" id="SSF55961">
    <property type="entry name" value="Bet v1-like"/>
    <property type="match status" value="1"/>
</dbReference>
<organism evidence="1 2">
    <name type="scientific">Hydrogenophaga atypica</name>
    <dbReference type="NCBI Taxonomy" id="249409"/>
    <lineage>
        <taxon>Bacteria</taxon>
        <taxon>Pseudomonadati</taxon>
        <taxon>Pseudomonadota</taxon>
        <taxon>Betaproteobacteria</taxon>
        <taxon>Burkholderiales</taxon>
        <taxon>Comamonadaceae</taxon>
        <taxon>Hydrogenophaga</taxon>
    </lineage>
</organism>
<accession>A0ABW2QSR8</accession>
<keyword evidence="2" id="KW-1185">Reference proteome</keyword>
<dbReference type="InterPro" id="IPR023393">
    <property type="entry name" value="START-like_dom_sf"/>
</dbReference>